<feature type="DNA-binding region" description="H-T-H motif" evidence="2">
    <location>
        <begin position="84"/>
        <end position="103"/>
    </location>
</feature>
<dbReference type="GO" id="GO:0000976">
    <property type="term" value="F:transcription cis-regulatory region binding"/>
    <property type="evidence" value="ECO:0007669"/>
    <property type="project" value="TreeGrafter"/>
</dbReference>
<evidence type="ECO:0000259" key="4">
    <source>
        <dbReference type="PROSITE" id="PS50977"/>
    </source>
</evidence>
<keyword evidence="6" id="KW-1185">Reference proteome</keyword>
<dbReference type="OrthoDB" id="7505659at2"/>
<dbReference type="InterPro" id="IPR036271">
    <property type="entry name" value="Tet_transcr_reg_TetR-rel_C_sf"/>
</dbReference>
<dbReference type="Pfam" id="PF00440">
    <property type="entry name" value="TetR_N"/>
    <property type="match status" value="1"/>
</dbReference>
<dbReference type="PROSITE" id="PS50977">
    <property type="entry name" value="HTH_TETR_2"/>
    <property type="match status" value="1"/>
</dbReference>
<dbReference type="InterPro" id="IPR001647">
    <property type="entry name" value="HTH_TetR"/>
</dbReference>
<comment type="caution">
    <text evidence="5">The sequence shown here is derived from an EMBL/GenBank/DDBJ whole genome shotgun (WGS) entry which is preliminary data.</text>
</comment>
<feature type="region of interest" description="Disordered" evidence="3">
    <location>
        <begin position="1"/>
        <end position="60"/>
    </location>
</feature>
<dbReference type="Proteomes" id="UP000231451">
    <property type="component" value="Unassembled WGS sequence"/>
</dbReference>
<feature type="domain" description="HTH tetR-type" evidence="4">
    <location>
        <begin position="61"/>
        <end position="121"/>
    </location>
</feature>
<feature type="compositionally biased region" description="Low complexity" evidence="3">
    <location>
        <begin position="45"/>
        <end position="54"/>
    </location>
</feature>
<gene>
    <name evidence="5" type="ORF">CSQ87_09865</name>
</gene>
<dbReference type="PANTHER" id="PTHR30055">
    <property type="entry name" value="HTH-TYPE TRANSCRIPTIONAL REGULATOR RUTR"/>
    <property type="match status" value="1"/>
</dbReference>
<dbReference type="SUPFAM" id="SSF46689">
    <property type="entry name" value="Homeodomain-like"/>
    <property type="match status" value="1"/>
</dbReference>
<dbReference type="PANTHER" id="PTHR30055:SF146">
    <property type="entry name" value="HTH-TYPE TRANSCRIPTIONAL DUAL REGULATOR CECR"/>
    <property type="match status" value="1"/>
</dbReference>
<proteinExistence type="predicted"/>
<name>A0A2M9HCI4_9BIFI</name>
<dbReference type="SUPFAM" id="SSF48498">
    <property type="entry name" value="Tetracyclin repressor-like, C-terminal domain"/>
    <property type="match status" value="1"/>
</dbReference>
<evidence type="ECO:0000313" key="6">
    <source>
        <dbReference type="Proteomes" id="UP000231451"/>
    </source>
</evidence>
<dbReference type="InterPro" id="IPR050109">
    <property type="entry name" value="HTH-type_TetR-like_transc_reg"/>
</dbReference>
<accession>A0A2M9HCI4</accession>
<dbReference type="AlphaFoldDB" id="A0A2M9HCI4"/>
<feature type="compositionally biased region" description="Basic and acidic residues" evidence="3">
    <location>
        <begin position="1"/>
        <end position="12"/>
    </location>
</feature>
<dbReference type="InterPro" id="IPR009057">
    <property type="entry name" value="Homeodomain-like_sf"/>
</dbReference>
<evidence type="ECO:0000256" key="3">
    <source>
        <dbReference type="SAM" id="MobiDB-lite"/>
    </source>
</evidence>
<dbReference type="Gene3D" id="1.10.357.10">
    <property type="entry name" value="Tetracycline Repressor, domain 2"/>
    <property type="match status" value="1"/>
</dbReference>
<organism evidence="5 6">
    <name type="scientific">Bifidobacterium simiarum</name>
    <dbReference type="NCBI Taxonomy" id="2045441"/>
    <lineage>
        <taxon>Bacteria</taxon>
        <taxon>Bacillati</taxon>
        <taxon>Actinomycetota</taxon>
        <taxon>Actinomycetes</taxon>
        <taxon>Bifidobacteriales</taxon>
        <taxon>Bifidobacteriaceae</taxon>
        <taxon>Bifidobacterium</taxon>
    </lineage>
</organism>
<sequence>MAANRHTADKTTRSGRTSPAAGRATGRTAERGTGRSAGHSRKATVSAASAVSASEAPEEQIDRRTRILNAAVEHFGTLGYYGTSLQKIATSVGLTKAGVLHYVGSKEGLLRLVLTEMYDQETNELLRECANQPRPLIAAMFRANVAINAKRPNLVHMFSTLSAEALDPNHPAHDYFAQRERDGVEQAMKVNWAVPEGIDPAEVMLAGFSMMDGVQLRWLRKPGQDFQTMWAQCEDVLFPMPLWEGYR</sequence>
<dbReference type="EMBL" id="PEBK01000012">
    <property type="protein sequence ID" value="PJM74506.1"/>
    <property type="molecule type" value="Genomic_DNA"/>
</dbReference>
<evidence type="ECO:0000313" key="5">
    <source>
        <dbReference type="EMBL" id="PJM74506.1"/>
    </source>
</evidence>
<evidence type="ECO:0000256" key="2">
    <source>
        <dbReference type="PROSITE-ProRule" id="PRU00335"/>
    </source>
</evidence>
<reference evidence="5 6" key="1">
    <citation type="submission" date="2017-10" db="EMBL/GenBank/DDBJ databases">
        <title>Draft genome sequences of strains TRE 1, TRE 9, TRE H and TRI 7, isolated from tamarins, belonging to four potential novel Bifidobacterium species.</title>
        <authorList>
            <person name="Mattarelli P."/>
            <person name="Modesto M."/>
            <person name="Puglisi E."/>
            <person name="Morelli L."/>
            <person name="Spezio C."/>
            <person name="Bonetti A."/>
            <person name="Sandri C."/>
        </authorList>
    </citation>
    <scope>NUCLEOTIDE SEQUENCE [LARGE SCALE GENOMIC DNA]</scope>
    <source>
        <strain evidence="6">TRI7</strain>
    </source>
</reference>
<evidence type="ECO:0000256" key="1">
    <source>
        <dbReference type="ARBA" id="ARBA00023125"/>
    </source>
</evidence>
<protein>
    <submittedName>
        <fullName evidence="5">AcrR family transcriptional regulator</fullName>
    </submittedName>
</protein>
<dbReference type="GO" id="GO:0003700">
    <property type="term" value="F:DNA-binding transcription factor activity"/>
    <property type="evidence" value="ECO:0007669"/>
    <property type="project" value="TreeGrafter"/>
</dbReference>
<feature type="compositionally biased region" description="Low complexity" evidence="3">
    <location>
        <begin position="15"/>
        <end position="27"/>
    </location>
</feature>
<keyword evidence="1 2" id="KW-0238">DNA-binding</keyword>
<dbReference type="PRINTS" id="PR00455">
    <property type="entry name" value="HTHTETR"/>
</dbReference>